<name>A0ABD6SG64_BACTU</name>
<keyword evidence="3" id="KW-0812">Transmembrane</keyword>
<comment type="caution">
    <text evidence="5">The sequence shown here is derived from an EMBL/GenBank/DDBJ whole genome shotgun (WGS) entry which is preliminary data.</text>
</comment>
<dbReference type="RefSeq" id="WP_097981482.1">
    <property type="nucleotide sequence ID" value="NZ_NTRM01000032.1"/>
</dbReference>
<proteinExistence type="predicted"/>
<organism evidence="5 6">
    <name type="scientific">Bacillus thuringiensis</name>
    <dbReference type="NCBI Taxonomy" id="1428"/>
    <lineage>
        <taxon>Bacteria</taxon>
        <taxon>Bacillati</taxon>
        <taxon>Bacillota</taxon>
        <taxon>Bacilli</taxon>
        <taxon>Bacillales</taxon>
        <taxon>Bacillaceae</taxon>
        <taxon>Bacillus</taxon>
        <taxon>Bacillus cereus group</taxon>
    </lineage>
</organism>
<dbReference type="Pfam" id="PF00144">
    <property type="entry name" value="Beta-lactamase"/>
    <property type="match status" value="1"/>
</dbReference>
<evidence type="ECO:0000256" key="1">
    <source>
        <dbReference type="ARBA" id="ARBA00004370"/>
    </source>
</evidence>
<keyword evidence="2 3" id="KW-0472">Membrane</keyword>
<evidence type="ECO:0000313" key="5">
    <source>
        <dbReference type="EMBL" id="PEX45919.1"/>
    </source>
</evidence>
<evidence type="ECO:0000256" key="2">
    <source>
        <dbReference type="ARBA" id="ARBA00023136"/>
    </source>
</evidence>
<dbReference type="Proteomes" id="UP000220502">
    <property type="component" value="Unassembled WGS sequence"/>
</dbReference>
<dbReference type="GO" id="GO:0016020">
    <property type="term" value="C:membrane"/>
    <property type="evidence" value="ECO:0007669"/>
    <property type="project" value="UniProtKB-SubCell"/>
</dbReference>
<sequence length="373" mass="43508">MLKTYFNHRLIILLQFFISLYIFTNIFHLFLDTKKVSPYFKDTIQIKKKANQPSKYEVLTQRLDQYLKDNAFNGSVLVTIKDHVILRKAYGYANIQDNVLATPKTKYRIGSITKTVVAVSIMQLQEQGRLDIDENVNKYVSTFPAEKQITLRHLLTHTSGLPEQGQGNVDTTSHLKLINWIGSQKLEFPPGTGWRYTDYNYMVLGYIVEKISKRPLSEYINEHIFNPADMKESGIGEKMPEDIFLAEGYRKEKDSLVPAQRLQMKWLYGCGDMYTTVDDMKKLDEAIMAEKLISKKGLSEIFTVSQVKKYGFGFYVHPDYYHNHGVLSGWNTYNNFNWDKRIFVILFSNVKNSMDDEFNQKFRSMVMKIHNEI</sequence>
<evidence type="ECO:0000313" key="6">
    <source>
        <dbReference type="Proteomes" id="UP000220502"/>
    </source>
</evidence>
<dbReference type="PANTHER" id="PTHR46825:SF11">
    <property type="entry name" value="PENICILLIN-BINDING PROTEIN 4"/>
    <property type="match status" value="1"/>
</dbReference>
<feature type="transmembrane region" description="Helical" evidence="3">
    <location>
        <begin position="12"/>
        <end position="31"/>
    </location>
</feature>
<reference evidence="5 6" key="1">
    <citation type="submission" date="2017-09" db="EMBL/GenBank/DDBJ databases">
        <title>Large-scale bioinformatics analysis of Bacillus genomes uncovers conserved roles of natural products in bacterial physiology.</title>
        <authorList>
            <consortium name="Agbiome Team Llc"/>
            <person name="Bleich R.M."/>
            <person name="Kirk G.J."/>
            <person name="Santa Maria K.C."/>
            <person name="Allen S.E."/>
            <person name="Farag S."/>
            <person name="Shank E.A."/>
            <person name="Bowers A."/>
        </authorList>
    </citation>
    <scope>NUCLEOTIDE SEQUENCE [LARGE SCALE GENOMIC DNA]</scope>
    <source>
        <strain evidence="5 6">AFS007900</strain>
    </source>
</reference>
<protein>
    <submittedName>
        <fullName evidence="5">Penicillin-binding protein</fullName>
    </submittedName>
</protein>
<dbReference type="Gene3D" id="3.40.710.10">
    <property type="entry name" value="DD-peptidase/beta-lactamase superfamily"/>
    <property type="match status" value="1"/>
</dbReference>
<gene>
    <name evidence="5" type="ORF">CN461_23305</name>
</gene>
<dbReference type="InterPro" id="IPR001466">
    <property type="entry name" value="Beta-lactam-related"/>
</dbReference>
<evidence type="ECO:0000259" key="4">
    <source>
        <dbReference type="Pfam" id="PF00144"/>
    </source>
</evidence>
<keyword evidence="3" id="KW-1133">Transmembrane helix</keyword>
<comment type="subcellular location">
    <subcellularLocation>
        <location evidence="1">Membrane</location>
    </subcellularLocation>
</comment>
<dbReference type="InterPro" id="IPR012338">
    <property type="entry name" value="Beta-lactam/transpept-like"/>
</dbReference>
<evidence type="ECO:0000256" key="3">
    <source>
        <dbReference type="SAM" id="Phobius"/>
    </source>
</evidence>
<feature type="domain" description="Beta-lactamase-related" evidence="4">
    <location>
        <begin position="61"/>
        <end position="357"/>
    </location>
</feature>
<dbReference type="PANTHER" id="PTHR46825">
    <property type="entry name" value="D-ALANYL-D-ALANINE-CARBOXYPEPTIDASE/ENDOPEPTIDASE AMPH"/>
    <property type="match status" value="1"/>
</dbReference>
<accession>A0ABD6SG64</accession>
<dbReference type="EMBL" id="NTXF01000036">
    <property type="protein sequence ID" value="PEX45919.1"/>
    <property type="molecule type" value="Genomic_DNA"/>
</dbReference>
<dbReference type="InterPro" id="IPR050491">
    <property type="entry name" value="AmpC-like"/>
</dbReference>
<dbReference type="SUPFAM" id="SSF56601">
    <property type="entry name" value="beta-lactamase/transpeptidase-like"/>
    <property type="match status" value="1"/>
</dbReference>
<dbReference type="AlphaFoldDB" id="A0ABD6SG64"/>